<dbReference type="InterPro" id="IPR003034">
    <property type="entry name" value="SAP_dom"/>
</dbReference>
<dbReference type="Pfam" id="PF14047">
    <property type="entry name" value="DCR"/>
    <property type="match status" value="1"/>
</dbReference>
<feature type="compositionally biased region" description="Polar residues" evidence="5">
    <location>
        <begin position="220"/>
        <end position="235"/>
    </location>
</feature>
<keyword evidence="4" id="KW-0539">Nucleus</keyword>
<dbReference type="GO" id="GO:0003682">
    <property type="term" value="F:chromatin binding"/>
    <property type="evidence" value="ECO:0007669"/>
    <property type="project" value="InterPro"/>
</dbReference>
<dbReference type="InterPro" id="IPR039590">
    <property type="entry name" value="Dppa2/4"/>
</dbReference>
<evidence type="ECO:0000256" key="4">
    <source>
        <dbReference type="ARBA" id="ARBA00023242"/>
    </source>
</evidence>
<keyword evidence="3" id="KW-0804">Transcription</keyword>
<dbReference type="AlphaFoldDB" id="A0A9Q0XRS4"/>
<dbReference type="PROSITE" id="PS50800">
    <property type="entry name" value="SAP"/>
    <property type="match status" value="1"/>
</dbReference>
<proteinExistence type="predicted"/>
<dbReference type="InterPro" id="IPR025891">
    <property type="entry name" value="Dppa2/4_C_dom"/>
</dbReference>
<evidence type="ECO:0000313" key="7">
    <source>
        <dbReference type="EMBL" id="KAJ7322587.1"/>
    </source>
</evidence>
<dbReference type="Gene3D" id="1.10.720.30">
    <property type="entry name" value="SAP domain"/>
    <property type="match status" value="1"/>
</dbReference>
<dbReference type="Pfam" id="PF02037">
    <property type="entry name" value="SAP"/>
    <property type="match status" value="1"/>
</dbReference>
<dbReference type="SUPFAM" id="SSF68906">
    <property type="entry name" value="SAP domain"/>
    <property type="match status" value="1"/>
</dbReference>
<feature type="region of interest" description="Disordered" evidence="5">
    <location>
        <begin position="1"/>
        <end position="33"/>
    </location>
</feature>
<evidence type="ECO:0000256" key="2">
    <source>
        <dbReference type="ARBA" id="ARBA00023015"/>
    </source>
</evidence>
<evidence type="ECO:0000256" key="5">
    <source>
        <dbReference type="SAM" id="MobiDB-lite"/>
    </source>
</evidence>
<name>A0A9Q0XRS4_9SAUR</name>
<comment type="caution">
    <text evidence="7">The sequence shown here is derived from an EMBL/GenBank/DDBJ whole genome shotgun (WGS) entry which is preliminary data.</text>
</comment>
<dbReference type="EMBL" id="JAPFRF010000009">
    <property type="protein sequence ID" value="KAJ7322587.1"/>
    <property type="molecule type" value="Genomic_DNA"/>
</dbReference>
<evidence type="ECO:0000259" key="6">
    <source>
        <dbReference type="PROSITE" id="PS50800"/>
    </source>
</evidence>
<dbReference type="InterPro" id="IPR036361">
    <property type="entry name" value="SAP_dom_sf"/>
</dbReference>
<sequence length="295" mass="32895">MPRLARKMAKSASTPPLRKPAKGSACPSASETSSVDYSSLKRAQLQQQCKKLGIRATGKTTELVERLKTFHAKPLLKMVNSKEEKIVKAEEDCQNHEATGTVPPLDLTKDVKTETFEEKTDMIRGWCVVHGMVLYRPASSWAPLLLRGGLVCVQDGNNVVPFHIPPLNISVPEGLSDNYVCEDCVLRNREKPKRCLLCQQMPGKGNQAYLSQNFLKSLTPPQSNPSELSFLATNGSKDKRRTTEIRKLYQPQEDQAYAQRVDGILSQMARGELGMDRALRPLQPLVVHSPAPYER</sequence>
<keyword evidence="2" id="KW-0805">Transcription regulation</keyword>
<comment type="subcellular location">
    <subcellularLocation>
        <location evidence="1">Nucleus</location>
    </subcellularLocation>
</comment>
<accession>A0A9Q0XRS4</accession>
<dbReference type="SMART" id="SM00513">
    <property type="entry name" value="SAP"/>
    <property type="match status" value="1"/>
</dbReference>
<evidence type="ECO:0000256" key="3">
    <source>
        <dbReference type="ARBA" id="ARBA00023163"/>
    </source>
</evidence>
<dbReference type="GO" id="GO:0048731">
    <property type="term" value="P:system development"/>
    <property type="evidence" value="ECO:0007669"/>
    <property type="project" value="TreeGrafter"/>
</dbReference>
<protein>
    <recommendedName>
        <fullName evidence="6">SAP domain-containing protein</fullName>
    </recommendedName>
</protein>
<dbReference type="PANTHER" id="PTHR16073:SF9">
    <property type="entry name" value="DEVELOPMENTAL PLURIPOTENCY-ASSOCIATED PROTEIN 2_4 C-TERMINAL DOMAIN-CONTAINING PROTEIN"/>
    <property type="match status" value="1"/>
</dbReference>
<evidence type="ECO:0000256" key="1">
    <source>
        <dbReference type="ARBA" id="ARBA00004123"/>
    </source>
</evidence>
<feature type="region of interest" description="Disordered" evidence="5">
    <location>
        <begin position="220"/>
        <end position="241"/>
    </location>
</feature>
<gene>
    <name evidence="7" type="ORF">JRQ81_018874</name>
</gene>
<reference evidence="7" key="1">
    <citation type="journal article" date="2023" name="DNA Res.">
        <title>Chromosome-level genome assembly of Phrynocephalus forsythii using third-generation DNA sequencing and Hi-C analysis.</title>
        <authorList>
            <person name="Qi Y."/>
            <person name="Zhao W."/>
            <person name="Zhao Y."/>
            <person name="Niu C."/>
            <person name="Cao S."/>
            <person name="Zhang Y."/>
        </authorList>
    </citation>
    <scope>NUCLEOTIDE SEQUENCE</scope>
    <source>
        <tissue evidence="7">Muscle</tissue>
    </source>
</reference>
<keyword evidence="8" id="KW-1185">Reference proteome</keyword>
<feature type="domain" description="SAP" evidence="6">
    <location>
        <begin position="37"/>
        <end position="71"/>
    </location>
</feature>
<dbReference type="OrthoDB" id="5964929at2759"/>
<dbReference type="GO" id="GO:0005634">
    <property type="term" value="C:nucleus"/>
    <property type="evidence" value="ECO:0007669"/>
    <property type="project" value="UniProtKB-SubCell"/>
</dbReference>
<evidence type="ECO:0000313" key="8">
    <source>
        <dbReference type="Proteomes" id="UP001142489"/>
    </source>
</evidence>
<dbReference type="Proteomes" id="UP001142489">
    <property type="component" value="Unassembled WGS sequence"/>
</dbReference>
<organism evidence="7 8">
    <name type="scientific">Phrynocephalus forsythii</name>
    <dbReference type="NCBI Taxonomy" id="171643"/>
    <lineage>
        <taxon>Eukaryota</taxon>
        <taxon>Metazoa</taxon>
        <taxon>Chordata</taxon>
        <taxon>Craniata</taxon>
        <taxon>Vertebrata</taxon>
        <taxon>Euteleostomi</taxon>
        <taxon>Lepidosauria</taxon>
        <taxon>Squamata</taxon>
        <taxon>Bifurcata</taxon>
        <taxon>Unidentata</taxon>
        <taxon>Episquamata</taxon>
        <taxon>Toxicofera</taxon>
        <taxon>Iguania</taxon>
        <taxon>Acrodonta</taxon>
        <taxon>Agamidae</taxon>
        <taxon>Agaminae</taxon>
        <taxon>Phrynocephalus</taxon>
    </lineage>
</organism>
<dbReference type="PANTHER" id="PTHR16073">
    <property type="entry name" value="DCR DOMAIN-CONTAINING PROTEIN"/>
    <property type="match status" value="1"/>
</dbReference>